<gene>
    <name evidence="1" type="ORF">SAMN05444266_10593</name>
</gene>
<accession>A0A1M7DQI3</accession>
<dbReference type="Proteomes" id="UP000184420">
    <property type="component" value="Unassembled WGS sequence"/>
</dbReference>
<proteinExistence type="predicted"/>
<dbReference type="EMBL" id="FRBL01000005">
    <property type="protein sequence ID" value="SHL81735.1"/>
    <property type="molecule type" value="Genomic_DNA"/>
</dbReference>
<protein>
    <submittedName>
        <fullName evidence="1">Uncharacterized protein</fullName>
    </submittedName>
</protein>
<keyword evidence="2" id="KW-1185">Reference proteome</keyword>
<dbReference type="AlphaFoldDB" id="A0A1M7DQI3"/>
<dbReference type="STRING" id="1419482.SAMN05444266_10593"/>
<organism evidence="1 2">
    <name type="scientific">Chitinophaga jiangningensis</name>
    <dbReference type="NCBI Taxonomy" id="1419482"/>
    <lineage>
        <taxon>Bacteria</taxon>
        <taxon>Pseudomonadati</taxon>
        <taxon>Bacteroidota</taxon>
        <taxon>Chitinophagia</taxon>
        <taxon>Chitinophagales</taxon>
        <taxon>Chitinophagaceae</taxon>
        <taxon>Chitinophaga</taxon>
    </lineage>
</organism>
<name>A0A1M7DQI3_9BACT</name>
<reference evidence="1 2" key="1">
    <citation type="submission" date="2016-11" db="EMBL/GenBank/DDBJ databases">
        <authorList>
            <person name="Jaros S."/>
            <person name="Januszkiewicz K."/>
            <person name="Wedrychowicz H."/>
        </authorList>
    </citation>
    <scope>NUCLEOTIDE SEQUENCE [LARGE SCALE GENOMIC DNA]</scope>
    <source>
        <strain evidence="1 2">DSM 27406</strain>
    </source>
</reference>
<sequence>MDPHKFPVTANALQGAMLDSIMKKQPTIPWKDSGMLSAAFQSNFHRFVSQNYGNEEWTKLKGANSLMRDSSALKKYVDTRLRGLYSLREGMDAGIYFKQGAVANKFGGAQAGVIVNNAPGSVMPVQFTAAVNDQVTLMNIPFDLNYTQLAGQPWDYSRAFGRGLKHINFNKDVYMERLSKSVGKSFDVDKYFLKDLDVGKAVKGYLQNQLDNIRSAVTQISGDSSLRNLISPEELVYLDSAQIKQVVANGNTSLPDSITGRYLDKLYSLKAQIAKDKAIQRLLSSQHKLNNIITADVNSPENQKEAIKSLLPLNFVQRLFLEMRGLQLGNVTGEGRGLTKDLFMSGLQSSLLSNNKFAMVGIGTRNDARDIKNIGLSSNLDGSNYAMQFLQLGTGDINGAHTHVGALNANTKQQPNSFNMPVLPKNIFVGAVSEQIDFGAYGTLAAELEKSNTSYKNVANDNSGLLASKAAAAGMFNDFMETVSIGLDYNGEVKSLSMNQRVYAKFSGMAYSNPGSPSTTRGAIKYGLKIDKQFQKNRVAIGFRMDRQDTRIAAMGDSRWKNSQYAVDFRMRVKKNLTLTSRIGQSMMKGATDSTNTTAYVNRNLSISSLVSGRLLAIPTSTNMLLSLQQVNVMPVKSVLVNVNLNHNFILVSHLLSFNVLYNKDLRNEALYGNLITVETAYSYQLVKLLNCSSGITYLDNKSVVQQAGLRQTVSAGLTKRLQANLYVDCRKNLLNTAQNYLFGTFTTSLVLQYQLK</sequence>
<evidence type="ECO:0000313" key="2">
    <source>
        <dbReference type="Proteomes" id="UP000184420"/>
    </source>
</evidence>
<evidence type="ECO:0000313" key="1">
    <source>
        <dbReference type="EMBL" id="SHL81735.1"/>
    </source>
</evidence>